<comment type="caution">
    <text evidence="2">The sequence shown here is derived from an EMBL/GenBank/DDBJ whole genome shotgun (WGS) entry which is preliminary data.</text>
</comment>
<sequence>MAQVTGIGGAFLRVKDPDALYAWYEQHLGLAHPKGCFVFSHETQRGNIAVSFFSKESKYFPVSQPAMLNFQVDDLDGVLDKLVAAGVSVDPKREDYSYGRFGWFTDPEGNRVELWQPRP</sequence>
<dbReference type="InterPro" id="IPR037523">
    <property type="entry name" value="VOC_core"/>
</dbReference>
<dbReference type="Pfam" id="PF00903">
    <property type="entry name" value="Glyoxalase"/>
    <property type="match status" value="1"/>
</dbReference>
<dbReference type="PANTHER" id="PTHR33993">
    <property type="entry name" value="GLYOXALASE-RELATED"/>
    <property type="match status" value="1"/>
</dbReference>
<dbReference type="SUPFAM" id="SSF54593">
    <property type="entry name" value="Glyoxalase/Bleomycin resistance protein/Dihydroxybiphenyl dioxygenase"/>
    <property type="match status" value="1"/>
</dbReference>
<keyword evidence="3" id="KW-1185">Reference proteome</keyword>
<keyword evidence="2" id="KW-0456">Lyase</keyword>
<proteinExistence type="predicted"/>
<dbReference type="InterPro" id="IPR029068">
    <property type="entry name" value="Glyas_Bleomycin-R_OHBP_Dase"/>
</dbReference>
<dbReference type="InterPro" id="IPR052164">
    <property type="entry name" value="Anthracycline_SecMetBiosynth"/>
</dbReference>
<evidence type="ECO:0000259" key="1">
    <source>
        <dbReference type="PROSITE" id="PS51819"/>
    </source>
</evidence>
<accession>A0A7Y9PKH3</accession>
<dbReference type="EMBL" id="JACCCW010000002">
    <property type="protein sequence ID" value="NYF81389.1"/>
    <property type="molecule type" value="Genomic_DNA"/>
</dbReference>
<reference evidence="2 3" key="1">
    <citation type="submission" date="2020-07" db="EMBL/GenBank/DDBJ databases">
        <title>Genomic Encyclopedia of Type Strains, Phase IV (KMG-V): Genome sequencing to study the core and pangenomes of soil and plant-associated prokaryotes.</title>
        <authorList>
            <person name="Whitman W."/>
        </authorList>
    </citation>
    <scope>NUCLEOTIDE SEQUENCE [LARGE SCALE GENOMIC DNA]</scope>
    <source>
        <strain evidence="2 3">X4EP2</strain>
    </source>
</reference>
<dbReference type="GO" id="GO:0016829">
    <property type="term" value="F:lyase activity"/>
    <property type="evidence" value="ECO:0007669"/>
    <property type="project" value="UniProtKB-KW"/>
</dbReference>
<evidence type="ECO:0000313" key="2">
    <source>
        <dbReference type="EMBL" id="NYF81389.1"/>
    </source>
</evidence>
<protein>
    <submittedName>
        <fullName evidence="2">Putative enzyme related to lactoylglutathione lyase</fullName>
    </submittedName>
</protein>
<name>A0A7Y9PKH3_9BACT</name>
<evidence type="ECO:0000313" key="3">
    <source>
        <dbReference type="Proteomes" id="UP000589520"/>
    </source>
</evidence>
<dbReference type="PANTHER" id="PTHR33993:SF5">
    <property type="entry name" value="GLYOXALASE"/>
    <property type="match status" value="1"/>
</dbReference>
<dbReference type="Gene3D" id="3.10.180.10">
    <property type="entry name" value="2,3-Dihydroxybiphenyl 1,2-Dioxygenase, domain 1"/>
    <property type="match status" value="1"/>
</dbReference>
<organism evidence="2 3">
    <name type="scientific">Granulicella arctica</name>
    <dbReference type="NCBI Taxonomy" id="940613"/>
    <lineage>
        <taxon>Bacteria</taxon>
        <taxon>Pseudomonadati</taxon>
        <taxon>Acidobacteriota</taxon>
        <taxon>Terriglobia</taxon>
        <taxon>Terriglobales</taxon>
        <taxon>Acidobacteriaceae</taxon>
        <taxon>Granulicella</taxon>
    </lineage>
</organism>
<dbReference type="RefSeq" id="WP_179493205.1">
    <property type="nucleotide sequence ID" value="NZ_JACCCW010000002.1"/>
</dbReference>
<feature type="domain" description="VOC" evidence="1">
    <location>
        <begin position="6"/>
        <end position="117"/>
    </location>
</feature>
<gene>
    <name evidence="2" type="ORF">HDF17_003709</name>
</gene>
<dbReference type="Proteomes" id="UP000589520">
    <property type="component" value="Unassembled WGS sequence"/>
</dbReference>
<dbReference type="PROSITE" id="PS51819">
    <property type="entry name" value="VOC"/>
    <property type="match status" value="1"/>
</dbReference>
<dbReference type="InterPro" id="IPR004360">
    <property type="entry name" value="Glyas_Fos-R_dOase_dom"/>
</dbReference>
<dbReference type="AlphaFoldDB" id="A0A7Y9PKH3"/>